<feature type="compositionally biased region" description="Pro residues" evidence="1">
    <location>
        <begin position="132"/>
        <end position="143"/>
    </location>
</feature>
<evidence type="ECO:0000313" key="2">
    <source>
        <dbReference type="EMBL" id="KAF7189995.1"/>
    </source>
</evidence>
<comment type="caution">
    <text evidence="2">The sequence shown here is derived from an EMBL/GenBank/DDBJ whole genome shotgun (WGS) entry which is preliminary data.</text>
</comment>
<dbReference type="OrthoDB" id="10459974at2759"/>
<protein>
    <submittedName>
        <fullName evidence="2">Uncharacterized protein</fullName>
    </submittedName>
</protein>
<name>A0A8H6VKF5_9PEZI</name>
<gene>
    <name evidence="2" type="ORF">HII31_08326</name>
</gene>
<feature type="compositionally biased region" description="Polar residues" evidence="1">
    <location>
        <begin position="75"/>
        <end position="91"/>
    </location>
</feature>
<sequence>MAYYYQAPAYQSYAPPPPPSYGPNGPQAPPQQYPPSGYYAGPPQQAYAAPPPQYAAPPPQYAASPPHYAAPPPASTDSQVGSLPQAFQNLNLAPPVYANGPPSPQPHSPQPVMQSPYRPSSAVYDPSIPQSLPVPPQQPPRPVTPGSGKLTYILRHVSEEKASWKNHHQMTINWAVVQPVGAISHAPYKFVFVDKTKSSEKHVKLQLFRVERGQDREVGSCTWHASDPTKMCLSYPFMHWPEPFDPVNDTWLSDTETLKDSLMWWDFDWKDPKVHHSKADKMIIRCATTGEDGEGKVVREKDLEACRIYLHDDEVDDVCAEVELPDSLFAVSRPEQIEETLLMAVAVGCAKMMGSTSLDQAAAATTAASSHSSNGKTAIASMKLLTESLNLANAIMGGGGGS</sequence>
<evidence type="ECO:0000313" key="3">
    <source>
        <dbReference type="Proteomes" id="UP000660729"/>
    </source>
</evidence>
<accession>A0A8H6VKF5</accession>
<dbReference type="EMBL" id="JABCIY010000175">
    <property type="protein sequence ID" value="KAF7189995.1"/>
    <property type="molecule type" value="Genomic_DNA"/>
</dbReference>
<keyword evidence="3" id="KW-1185">Reference proteome</keyword>
<feature type="compositionally biased region" description="Pro residues" evidence="1">
    <location>
        <begin position="14"/>
        <end position="33"/>
    </location>
</feature>
<dbReference type="Proteomes" id="UP000660729">
    <property type="component" value="Unassembled WGS sequence"/>
</dbReference>
<evidence type="ECO:0000256" key="1">
    <source>
        <dbReference type="SAM" id="MobiDB-lite"/>
    </source>
</evidence>
<proteinExistence type="predicted"/>
<feature type="compositionally biased region" description="Low complexity" evidence="1">
    <location>
        <begin position="38"/>
        <end position="48"/>
    </location>
</feature>
<dbReference type="AlphaFoldDB" id="A0A8H6VKF5"/>
<feature type="compositionally biased region" description="Pro residues" evidence="1">
    <location>
        <begin position="49"/>
        <end position="60"/>
    </location>
</feature>
<reference evidence="2" key="1">
    <citation type="submission" date="2020-04" db="EMBL/GenBank/DDBJ databases">
        <title>Draft genome resource of the tomato pathogen Pseudocercospora fuligena.</title>
        <authorList>
            <person name="Zaccaron A."/>
        </authorList>
    </citation>
    <scope>NUCLEOTIDE SEQUENCE</scope>
    <source>
        <strain evidence="2">PF001</strain>
    </source>
</reference>
<feature type="region of interest" description="Disordered" evidence="1">
    <location>
        <begin position="11"/>
        <end position="146"/>
    </location>
</feature>
<organism evidence="2 3">
    <name type="scientific">Pseudocercospora fuligena</name>
    <dbReference type="NCBI Taxonomy" id="685502"/>
    <lineage>
        <taxon>Eukaryota</taxon>
        <taxon>Fungi</taxon>
        <taxon>Dikarya</taxon>
        <taxon>Ascomycota</taxon>
        <taxon>Pezizomycotina</taxon>
        <taxon>Dothideomycetes</taxon>
        <taxon>Dothideomycetidae</taxon>
        <taxon>Mycosphaerellales</taxon>
        <taxon>Mycosphaerellaceae</taxon>
        <taxon>Pseudocercospora</taxon>
    </lineage>
</organism>